<keyword evidence="1" id="KW-0812">Transmembrane</keyword>
<proteinExistence type="predicted"/>
<dbReference type="Proteomes" id="UP000886390">
    <property type="component" value="Unassembled WGS sequence"/>
</dbReference>
<sequence length="267" mass="30184">MSEALERLKDIGAQKIYEDTHIPVEHVQAILYESFDGLSKVQFVGFVSILEREYGEDLSAVRSRGVGYFDEKNAPDDAITDDAIFKSSTGKKNLTVIYLIGAIVLFIIAIVYTMQSANKSMDKAIQEHQVVQNVKQDIVADVNTSETNSSDENTSIRADENLTESAKIVEPKAVTHTFKIIARTKVWLGYIDVATDKKYQKTFTGEFDLDPTKEWLLTFGHGYIDVIVDGKKEVFSSKDTLRLHYQDGKIEKISINDFRKLNRGNTW</sequence>
<keyword evidence="1" id="KW-0472">Membrane</keyword>
<evidence type="ECO:0000313" key="2">
    <source>
        <dbReference type="EMBL" id="HFB53112.1"/>
    </source>
</evidence>
<feature type="transmembrane region" description="Helical" evidence="1">
    <location>
        <begin position="96"/>
        <end position="114"/>
    </location>
</feature>
<gene>
    <name evidence="2" type="ORF">ENJ67_00135</name>
</gene>
<accession>A0A7C3G5E6</accession>
<keyword evidence="1" id="KW-1133">Transmembrane helix</keyword>
<organism evidence="2">
    <name type="scientific">Sulfurimonas autotrophica</name>
    <dbReference type="NCBI Taxonomy" id="202747"/>
    <lineage>
        <taxon>Bacteria</taxon>
        <taxon>Pseudomonadati</taxon>
        <taxon>Campylobacterota</taxon>
        <taxon>Epsilonproteobacteria</taxon>
        <taxon>Campylobacterales</taxon>
        <taxon>Sulfurimonadaceae</taxon>
        <taxon>Sulfurimonas</taxon>
    </lineage>
</organism>
<reference evidence="2" key="1">
    <citation type="journal article" date="2020" name="mSystems">
        <title>Genome- and Community-Level Interaction Insights into Carbon Utilization and Element Cycling Functions of Hydrothermarchaeota in Hydrothermal Sediment.</title>
        <authorList>
            <person name="Zhou Z."/>
            <person name="Liu Y."/>
            <person name="Xu W."/>
            <person name="Pan J."/>
            <person name="Luo Z.H."/>
            <person name="Li M."/>
        </authorList>
    </citation>
    <scope>NUCLEOTIDE SEQUENCE [LARGE SCALE GENOMIC DNA]</scope>
    <source>
        <strain evidence="2">HyVt-507</strain>
    </source>
</reference>
<evidence type="ECO:0000256" key="1">
    <source>
        <dbReference type="SAM" id="Phobius"/>
    </source>
</evidence>
<name>A0A7C3G5E6_9BACT</name>
<dbReference type="AlphaFoldDB" id="A0A7C3G5E6"/>
<evidence type="ECO:0008006" key="3">
    <source>
        <dbReference type="Google" id="ProtNLM"/>
    </source>
</evidence>
<protein>
    <recommendedName>
        <fullName evidence="3">DUF4115 domain-containing protein</fullName>
    </recommendedName>
</protein>
<dbReference type="EMBL" id="DRNH01000009">
    <property type="protein sequence ID" value="HFB53112.1"/>
    <property type="molecule type" value="Genomic_DNA"/>
</dbReference>
<comment type="caution">
    <text evidence="2">The sequence shown here is derived from an EMBL/GenBank/DDBJ whole genome shotgun (WGS) entry which is preliminary data.</text>
</comment>